<dbReference type="NCBIfam" id="TIGR02385">
    <property type="entry name" value="RelE_StbE"/>
    <property type="match status" value="1"/>
</dbReference>
<dbReference type="AlphaFoldDB" id="A0A081RXH0"/>
<evidence type="ECO:0000313" key="4">
    <source>
        <dbReference type="Proteomes" id="UP000028002"/>
    </source>
</evidence>
<sequence length="67" mass="7733">MVNKAQLKTIELLQTGEPLPERYREHSLAGQYIGYLECHGAPDILLIYQRTNTELKLYRVGSHSDLF</sequence>
<name>A0A081RXH0_PHOTE</name>
<dbReference type="Gene3D" id="3.30.2310.20">
    <property type="entry name" value="RelE-like"/>
    <property type="match status" value="1"/>
</dbReference>
<dbReference type="PANTHER" id="PTHR40588:SF1">
    <property type="entry name" value="MRNA INTERFERASE TOXIN YAFQ"/>
    <property type="match status" value="1"/>
</dbReference>
<dbReference type="RefSeq" id="WP_081858306.1">
    <property type="nucleotide sequence ID" value="NZ_CAWLUD010000031.1"/>
</dbReference>
<dbReference type="InterPro" id="IPR035093">
    <property type="entry name" value="RelE/ParE_toxin_dom_sf"/>
</dbReference>
<proteinExistence type="predicted"/>
<dbReference type="PANTHER" id="PTHR40588">
    <property type="entry name" value="MRNA INTERFERASE TOXIN YAFQ"/>
    <property type="match status" value="1"/>
</dbReference>
<dbReference type="PATRIC" id="fig|1393735.3.peg.2104"/>
<dbReference type="PIRSF" id="PIRSF006156">
    <property type="entry name" value="YafQ"/>
    <property type="match status" value="1"/>
</dbReference>
<accession>A0A081RXH0</accession>
<evidence type="ECO:0000313" key="3">
    <source>
        <dbReference type="EMBL" id="KER03373.1"/>
    </source>
</evidence>
<comment type="caution">
    <text evidence="3">The sequence shown here is derived from an EMBL/GenBank/DDBJ whole genome shotgun (WGS) entry which is preliminary data.</text>
</comment>
<dbReference type="GO" id="GO:0004521">
    <property type="term" value="F:RNA endonuclease activity"/>
    <property type="evidence" value="ECO:0007669"/>
    <property type="project" value="TreeGrafter"/>
</dbReference>
<dbReference type="EMBL" id="JGVH01000031">
    <property type="protein sequence ID" value="KER03373.1"/>
    <property type="molecule type" value="Genomic_DNA"/>
</dbReference>
<reference evidence="3 4" key="1">
    <citation type="submission" date="2014-03" db="EMBL/GenBank/DDBJ databases">
        <title>Draft Genome of Photorhabdus temperata Meg1.</title>
        <authorList>
            <person name="Hurst S.G.IV."/>
            <person name="Morris K."/>
            <person name="Thomas K."/>
            <person name="Tisa L.S."/>
        </authorList>
    </citation>
    <scope>NUCLEOTIDE SEQUENCE [LARGE SCALE GENOMIC DNA]</scope>
    <source>
        <strain evidence="3 4">Meg1</strain>
    </source>
</reference>
<feature type="active site" description="Proton donor" evidence="2">
    <location>
        <position position="63"/>
    </location>
</feature>
<keyword evidence="1" id="KW-1277">Toxin-antitoxin system</keyword>
<dbReference type="GO" id="GO:0006402">
    <property type="term" value="P:mRNA catabolic process"/>
    <property type="evidence" value="ECO:0007669"/>
    <property type="project" value="TreeGrafter"/>
</dbReference>
<organism evidence="3 4">
    <name type="scientific">Photorhabdus temperata subsp. temperata Meg1</name>
    <dbReference type="NCBI Taxonomy" id="1393735"/>
    <lineage>
        <taxon>Bacteria</taxon>
        <taxon>Pseudomonadati</taxon>
        <taxon>Pseudomonadota</taxon>
        <taxon>Gammaproteobacteria</taxon>
        <taxon>Enterobacterales</taxon>
        <taxon>Morganellaceae</taxon>
        <taxon>Photorhabdus</taxon>
    </lineage>
</organism>
<dbReference type="SUPFAM" id="SSF143011">
    <property type="entry name" value="RelE-like"/>
    <property type="match status" value="1"/>
</dbReference>
<evidence type="ECO:0000256" key="2">
    <source>
        <dbReference type="PIRSR" id="PIRSR006156-1"/>
    </source>
</evidence>
<dbReference type="Proteomes" id="UP000028002">
    <property type="component" value="Unassembled WGS sequence"/>
</dbReference>
<dbReference type="InterPro" id="IPR004386">
    <property type="entry name" value="Toxin_YafQ-like"/>
</dbReference>
<protein>
    <submittedName>
        <fullName evidence="3">Addiction module toxin, RelE/StbE family</fullName>
    </submittedName>
</protein>
<evidence type="ECO:0000256" key="1">
    <source>
        <dbReference type="ARBA" id="ARBA00022649"/>
    </source>
</evidence>
<dbReference type="GO" id="GO:0006415">
    <property type="term" value="P:translational termination"/>
    <property type="evidence" value="ECO:0007669"/>
    <property type="project" value="TreeGrafter"/>
</dbReference>
<dbReference type="Pfam" id="PF15738">
    <property type="entry name" value="YafQ_toxin"/>
    <property type="match status" value="1"/>
</dbReference>
<gene>
    <name evidence="3" type="ORF">MEG1DRAFT_02051</name>
</gene>
<dbReference type="InterPro" id="IPR007712">
    <property type="entry name" value="RelE/ParE_toxin"/>
</dbReference>